<dbReference type="GO" id="GO:0046100">
    <property type="term" value="P:hypoxanthine metabolic process"/>
    <property type="evidence" value="ECO:0007669"/>
    <property type="project" value="TreeGrafter"/>
</dbReference>
<dbReference type="InterPro" id="IPR000836">
    <property type="entry name" value="PRTase_dom"/>
</dbReference>
<dbReference type="InParanoid" id="G0R2E4"/>
<evidence type="ECO:0000259" key="1">
    <source>
        <dbReference type="Pfam" id="PF00156"/>
    </source>
</evidence>
<dbReference type="Pfam" id="PF00156">
    <property type="entry name" value="Pribosyltran"/>
    <property type="match status" value="1"/>
</dbReference>
<dbReference type="SUPFAM" id="SSF53271">
    <property type="entry name" value="PRTase-like"/>
    <property type="match status" value="1"/>
</dbReference>
<dbReference type="GO" id="GO:0032264">
    <property type="term" value="P:IMP salvage"/>
    <property type="evidence" value="ECO:0007669"/>
    <property type="project" value="TreeGrafter"/>
</dbReference>
<dbReference type="STRING" id="857967.G0R2E4"/>
<dbReference type="InterPro" id="IPR050408">
    <property type="entry name" value="HGPRT"/>
</dbReference>
<keyword evidence="3" id="KW-1185">Reference proteome</keyword>
<dbReference type="CDD" id="cd06223">
    <property type="entry name" value="PRTases_typeI"/>
    <property type="match status" value="1"/>
</dbReference>
<dbReference type="GO" id="GO:0005829">
    <property type="term" value="C:cytosol"/>
    <property type="evidence" value="ECO:0007669"/>
    <property type="project" value="TreeGrafter"/>
</dbReference>
<dbReference type="OrthoDB" id="9449045at2759"/>
<dbReference type="GO" id="GO:0032263">
    <property type="term" value="P:GMP salvage"/>
    <property type="evidence" value="ECO:0007669"/>
    <property type="project" value="TreeGrafter"/>
</dbReference>
<accession>G0R2E4</accession>
<keyword evidence="2" id="KW-0808">Transferase</keyword>
<dbReference type="RefSeq" id="XP_004027708.1">
    <property type="nucleotide sequence ID" value="XM_004027659.1"/>
</dbReference>
<dbReference type="Proteomes" id="UP000008983">
    <property type="component" value="Unassembled WGS sequence"/>
</dbReference>
<dbReference type="GO" id="GO:0006178">
    <property type="term" value="P:guanine salvage"/>
    <property type="evidence" value="ECO:0007669"/>
    <property type="project" value="TreeGrafter"/>
</dbReference>
<evidence type="ECO:0000313" key="3">
    <source>
        <dbReference type="Proteomes" id="UP000008983"/>
    </source>
</evidence>
<sequence>MSKQSQQTNKNLDSVTDYVEDKEIQTAGALKQLKEDNDLVRNVDFLQLEIEFCKILKQKNEETGEENIQLSGLKQQISGRHIIIVEDIIDSGYTMDKLLQCIKLQNPKSVKTCSFILKQNQLKVQNLQMDYIGIEIEPKFIVGYGVDVQGWGRNFQDILFCE</sequence>
<feature type="domain" description="Phosphoribosyltransferase" evidence="1">
    <location>
        <begin position="47"/>
        <end position="148"/>
    </location>
</feature>
<dbReference type="FunCoup" id="G0R2E4">
    <property type="interactions" value="29"/>
</dbReference>
<dbReference type="eggNOG" id="KOG3367">
    <property type="taxonomic scope" value="Eukaryota"/>
</dbReference>
<dbReference type="EMBL" id="GL984254">
    <property type="protein sequence ID" value="EGR28363.1"/>
    <property type="molecule type" value="Genomic_DNA"/>
</dbReference>
<organism evidence="2 3">
    <name type="scientific">Ichthyophthirius multifiliis</name>
    <name type="common">White spot disease agent</name>
    <name type="synonym">Ich</name>
    <dbReference type="NCBI Taxonomy" id="5932"/>
    <lineage>
        <taxon>Eukaryota</taxon>
        <taxon>Sar</taxon>
        <taxon>Alveolata</taxon>
        <taxon>Ciliophora</taxon>
        <taxon>Intramacronucleata</taxon>
        <taxon>Oligohymenophorea</taxon>
        <taxon>Hymenostomatida</taxon>
        <taxon>Ophryoglenina</taxon>
        <taxon>Ichthyophthirius</taxon>
    </lineage>
</organism>
<name>G0R2E4_ICHMU</name>
<evidence type="ECO:0000313" key="2">
    <source>
        <dbReference type="EMBL" id="EGR28363.1"/>
    </source>
</evidence>
<dbReference type="PANTHER" id="PTHR43340:SF1">
    <property type="entry name" value="HYPOXANTHINE PHOSPHORIBOSYLTRANSFERASE"/>
    <property type="match status" value="1"/>
</dbReference>
<gene>
    <name evidence="2" type="ORF">IMG5_177100</name>
</gene>
<dbReference type="GO" id="GO:0004422">
    <property type="term" value="F:hypoxanthine phosphoribosyltransferase activity"/>
    <property type="evidence" value="ECO:0007669"/>
    <property type="project" value="TreeGrafter"/>
</dbReference>
<protein>
    <submittedName>
        <fullName evidence="2">Hypoxanthine phosphoribosyltransferase, putative</fullName>
        <ecNumber evidence="2">2.4.2.8</ecNumber>
    </submittedName>
</protein>
<reference evidence="2 3" key="1">
    <citation type="submission" date="2011-07" db="EMBL/GenBank/DDBJ databases">
        <authorList>
            <person name="Coyne R."/>
            <person name="Brami D."/>
            <person name="Johnson J."/>
            <person name="Hostetler J."/>
            <person name="Hannick L."/>
            <person name="Clark T."/>
            <person name="Cassidy-Hanley D."/>
            <person name="Inman J."/>
        </authorList>
    </citation>
    <scope>NUCLEOTIDE SEQUENCE [LARGE SCALE GENOMIC DNA]</scope>
    <source>
        <strain evidence="2 3">G5</strain>
    </source>
</reference>
<dbReference type="PANTHER" id="PTHR43340">
    <property type="entry name" value="HYPOXANTHINE-GUANINE PHOSPHORIBOSYLTRANSFERASE"/>
    <property type="match status" value="1"/>
</dbReference>
<keyword evidence="2" id="KW-0328">Glycosyltransferase</keyword>
<dbReference type="GeneID" id="14904452"/>
<dbReference type="GO" id="GO:0000287">
    <property type="term" value="F:magnesium ion binding"/>
    <property type="evidence" value="ECO:0007669"/>
    <property type="project" value="TreeGrafter"/>
</dbReference>
<proteinExistence type="predicted"/>
<dbReference type="EC" id="2.4.2.8" evidence="2"/>
<dbReference type="AlphaFoldDB" id="G0R2E4"/>
<dbReference type="InterPro" id="IPR029057">
    <property type="entry name" value="PRTase-like"/>
</dbReference>
<dbReference type="Gene3D" id="3.40.50.2020">
    <property type="match status" value="1"/>
</dbReference>